<dbReference type="AlphaFoldDB" id="A0A8K1G5A2"/>
<name>A0A8K1G5A2_9PASS</name>
<gene>
    <name evidence="2" type="ORF">HGM15179_015338</name>
</gene>
<feature type="non-terminal residue" evidence="2">
    <location>
        <position position="71"/>
    </location>
</feature>
<sequence>MQKMKSYYPTLKASGRDSILREPTPSSNSISNKIRTGDKLSDNQRCFFCGIPREEWANNPVEDKAPITSTK</sequence>
<feature type="compositionally biased region" description="Polar residues" evidence="1">
    <location>
        <begin position="24"/>
        <end position="34"/>
    </location>
</feature>
<proteinExistence type="predicted"/>
<keyword evidence="3" id="KW-1185">Reference proteome</keyword>
<evidence type="ECO:0000256" key="1">
    <source>
        <dbReference type="SAM" id="MobiDB-lite"/>
    </source>
</evidence>
<accession>A0A8K1G5A2</accession>
<dbReference type="Proteomes" id="UP000796761">
    <property type="component" value="Unassembled WGS sequence"/>
</dbReference>
<reference evidence="2" key="1">
    <citation type="submission" date="2019-04" db="EMBL/GenBank/DDBJ databases">
        <title>Genome assembly of Zosterops borbonicus 15179.</title>
        <authorList>
            <person name="Leroy T."/>
            <person name="Anselmetti Y."/>
            <person name="Tilak M.-K."/>
            <person name="Nabholz B."/>
        </authorList>
    </citation>
    <scope>NUCLEOTIDE SEQUENCE</scope>
    <source>
        <strain evidence="2">HGM_15179</strain>
        <tissue evidence="2">Muscle</tissue>
    </source>
</reference>
<organism evidence="2 3">
    <name type="scientific">Zosterops borbonicus</name>
    <dbReference type="NCBI Taxonomy" id="364589"/>
    <lineage>
        <taxon>Eukaryota</taxon>
        <taxon>Metazoa</taxon>
        <taxon>Chordata</taxon>
        <taxon>Craniata</taxon>
        <taxon>Vertebrata</taxon>
        <taxon>Euteleostomi</taxon>
        <taxon>Archelosauria</taxon>
        <taxon>Archosauria</taxon>
        <taxon>Dinosauria</taxon>
        <taxon>Saurischia</taxon>
        <taxon>Theropoda</taxon>
        <taxon>Coelurosauria</taxon>
        <taxon>Aves</taxon>
        <taxon>Neognathae</taxon>
        <taxon>Neoaves</taxon>
        <taxon>Telluraves</taxon>
        <taxon>Australaves</taxon>
        <taxon>Passeriformes</taxon>
        <taxon>Sylvioidea</taxon>
        <taxon>Zosteropidae</taxon>
        <taxon>Zosterops</taxon>
    </lineage>
</organism>
<evidence type="ECO:0000313" key="3">
    <source>
        <dbReference type="Proteomes" id="UP000796761"/>
    </source>
</evidence>
<protein>
    <submittedName>
        <fullName evidence="2">Uncharacterized protein</fullName>
    </submittedName>
</protein>
<comment type="caution">
    <text evidence="2">The sequence shown here is derived from an EMBL/GenBank/DDBJ whole genome shotgun (WGS) entry which is preliminary data.</text>
</comment>
<feature type="region of interest" description="Disordered" evidence="1">
    <location>
        <begin position="1"/>
        <end position="36"/>
    </location>
</feature>
<dbReference type="EMBL" id="SWJQ01000670">
    <property type="protein sequence ID" value="TRZ11769.1"/>
    <property type="molecule type" value="Genomic_DNA"/>
</dbReference>
<evidence type="ECO:0000313" key="2">
    <source>
        <dbReference type="EMBL" id="TRZ11769.1"/>
    </source>
</evidence>